<protein>
    <submittedName>
        <fullName evidence="2">Uncharacterized protein</fullName>
    </submittedName>
</protein>
<sequence>MAASLVALAYSGLWLALMLSLEGLVPGLALRVTQPVWYWAYVLAAALALAAAFGLLVASLGRSKGRALPLACACYLTCYFGFALSTFAAPASTPLLLVVIAAPLLAAARPFKTQG</sequence>
<dbReference type="AlphaFoldDB" id="K2JQ36"/>
<reference evidence="2 3" key="1">
    <citation type="journal article" date="2012" name="J. Bacteriol.">
        <title>Genome Sequence of Gallaecimonas xiamenensis Type Strain 3-C-1.</title>
        <authorList>
            <person name="Lai Q."/>
            <person name="Wang L."/>
            <person name="Wang W."/>
            <person name="Shao Z."/>
        </authorList>
    </citation>
    <scope>NUCLEOTIDE SEQUENCE [LARGE SCALE GENOMIC DNA]</scope>
    <source>
        <strain evidence="2 3">3-C-1</strain>
    </source>
</reference>
<proteinExistence type="predicted"/>
<gene>
    <name evidence="2" type="ORF">B3C1_03400</name>
</gene>
<organism evidence="2 3">
    <name type="scientific">Gallaecimonas xiamenensis 3-C-1</name>
    <dbReference type="NCBI Taxonomy" id="745411"/>
    <lineage>
        <taxon>Bacteria</taxon>
        <taxon>Pseudomonadati</taxon>
        <taxon>Pseudomonadota</taxon>
        <taxon>Gammaproteobacteria</taxon>
        <taxon>Enterobacterales</taxon>
        <taxon>Gallaecimonadaceae</taxon>
        <taxon>Gallaecimonas</taxon>
    </lineage>
</organism>
<keyword evidence="1" id="KW-0812">Transmembrane</keyword>
<evidence type="ECO:0000313" key="3">
    <source>
        <dbReference type="Proteomes" id="UP000006755"/>
    </source>
</evidence>
<dbReference type="RefSeq" id="WP_008482926.1">
    <property type="nucleotide sequence ID" value="NZ_AMRI01000004.1"/>
</dbReference>
<comment type="caution">
    <text evidence="2">The sequence shown here is derived from an EMBL/GenBank/DDBJ whole genome shotgun (WGS) entry which is preliminary data.</text>
</comment>
<keyword evidence="1" id="KW-0472">Membrane</keyword>
<feature type="transmembrane region" description="Helical" evidence="1">
    <location>
        <begin position="39"/>
        <end position="60"/>
    </location>
</feature>
<keyword evidence="1" id="KW-1133">Transmembrane helix</keyword>
<evidence type="ECO:0000256" key="1">
    <source>
        <dbReference type="SAM" id="Phobius"/>
    </source>
</evidence>
<evidence type="ECO:0000313" key="2">
    <source>
        <dbReference type="EMBL" id="EKE76607.1"/>
    </source>
</evidence>
<dbReference type="EMBL" id="AMRI01000004">
    <property type="protein sequence ID" value="EKE76607.1"/>
    <property type="molecule type" value="Genomic_DNA"/>
</dbReference>
<accession>K2JQ36</accession>
<dbReference type="STRING" id="745411.B3C1_03400"/>
<keyword evidence="3" id="KW-1185">Reference proteome</keyword>
<name>K2JQ36_9GAMM</name>
<dbReference type="Proteomes" id="UP000006755">
    <property type="component" value="Unassembled WGS sequence"/>
</dbReference>